<dbReference type="CDD" id="cd14364">
    <property type="entry name" value="CUE_ASCC2"/>
    <property type="match status" value="1"/>
</dbReference>
<evidence type="ECO:0000313" key="4">
    <source>
        <dbReference type="Proteomes" id="UP000799441"/>
    </source>
</evidence>
<dbReference type="InterPro" id="IPR003892">
    <property type="entry name" value="CUE"/>
</dbReference>
<feature type="compositionally biased region" description="Basic residues" evidence="1">
    <location>
        <begin position="609"/>
        <end position="620"/>
    </location>
</feature>
<dbReference type="Pfam" id="PF02845">
    <property type="entry name" value="CUE"/>
    <property type="match status" value="1"/>
</dbReference>
<evidence type="ECO:0000256" key="1">
    <source>
        <dbReference type="SAM" id="MobiDB-lite"/>
    </source>
</evidence>
<dbReference type="PROSITE" id="PS51140">
    <property type="entry name" value="CUE"/>
    <property type="match status" value="1"/>
</dbReference>
<protein>
    <recommendedName>
        <fullName evidence="2">CUE domain-containing protein</fullName>
    </recommendedName>
</protein>
<accession>A0A9P4QA54</accession>
<feature type="region of interest" description="Disordered" evidence="1">
    <location>
        <begin position="459"/>
        <end position="497"/>
    </location>
</feature>
<dbReference type="Gene3D" id="1.10.8.10">
    <property type="entry name" value="DNA helicase RuvA subunit, C-terminal domain"/>
    <property type="match status" value="1"/>
</dbReference>
<feature type="region of interest" description="Disordered" evidence="1">
    <location>
        <begin position="289"/>
        <end position="313"/>
    </location>
</feature>
<dbReference type="Proteomes" id="UP000799441">
    <property type="component" value="Unassembled WGS sequence"/>
</dbReference>
<dbReference type="PANTHER" id="PTHR21494">
    <property type="entry name" value="ACTIVATING SIGNAL COINTEGRATOR 1 COMPLEX SUBUNIT 2 ASC-1 COMPLEX SUBUNIT P100"/>
    <property type="match status" value="1"/>
</dbReference>
<dbReference type="PANTHER" id="PTHR21494:SF0">
    <property type="entry name" value="ACTIVATING SIGNAL COINTEGRATOR 1 COMPLEX SUBUNIT 2"/>
    <property type="match status" value="1"/>
</dbReference>
<dbReference type="InterPro" id="IPR009060">
    <property type="entry name" value="UBA-like_sf"/>
</dbReference>
<name>A0A9P4QA54_9PEZI</name>
<proteinExistence type="predicted"/>
<organism evidence="3 4">
    <name type="scientific">Polychaeton citri CBS 116435</name>
    <dbReference type="NCBI Taxonomy" id="1314669"/>
    <lineage>
        <taxon>Eukaryota</taxon>
        <taxon>Fungi</taxon>
        <taxon>Dikarya</taxon>
        <taxon>Ascomycota</taxon>
        <taxon>Pezizomycotina</taxon>
        <taxon>Dothideomycetes</taxon>
        <taxon>Dothideomycetidae</taxon>
        <taxon>Capnodiales</taxon>
        <taxon>Capnodiaceae</taxon>
        <taxon>Polychaeton</taxon>
    </lineage>
</organism>
<feature type="compositionally biased region" description="Gly residues" evidence="1">
    <location>
        <begin position="597"/>
        <end position="608"/>
    </location>
</feature>
<dbReference type="InterPro" id="IPR041800">
    <property type="entry name" value="ASCC2_CUE"/>
</dbReference>
<dbReference type="GO" id="GO:0043130">
    <property type="term" value="F:ubiquitin binding"/>
    <property type="evidence" value="ECO:0007669"/>
    <property type="project" value="InterPro"/>
</dbReference>
<reference evidence="3" key="1">
    <citation type="journal article" date="2020" name="Stud. Mycol.">
        <title>101 Dothideomycetes genomes: a test case for predicting lifestyles and emergence of pathogens.</title>
        <authorList>
            <person name="Haridas S."/>
            <person name="Albert R."/>
            <person name="Binder M."/>
            <person name="Bloem J."/>
            <person name="Labutti K."/>
            <person name="Salamov A."/>
            <person name="Andreopoulos B."/>
            <person name="Baker S."/>
            <person name="Barry K."/>
            <person name="Bills G."/>
            <person name="Bluhm B."/>
            <person name="Cannon C."/>
            <person name="Castanera R."/>
            <person name="Culley D."/>
            <person name="Daum C."/>
            <person name="Ezra D."/>
            <person name="Gonzalez J."/>
            <person name="Henrissat B."/>
            <person name="Kuo A."/>
            <person name="Liang C."/>
            <person name="Lipzen A."/>
            <person name="Lutzoni F."/>
            <person name="Magnuson J."/>
            <person name="Mondo S."/>
            <person name="Nolan M."/>
            <person name="Ohm R."/>
            <person name="Pangilinan J."/>
            <person name="Park H.-J."/>
            <person name="Ramirez L."/>
            <person name="Alfaro M."/>
            <person name="Sun H."/>
            <person name="Tritt A."/>
            <person name="Yoshinaga Y."/>
            <person name="Zwiers L.-H."/>
            <person name="Turgeon B."/>
            <person name="Goodwin S."/>
            <person name="Spatafora J."/>
            <person name="Crous P."/>
            <person name="Grigoriev I."/>
        </authorList>
    </citation>
    <scope>NUCLEOTIDE SEQUENCE</scope>
    <source>
        <strain evidence="3">CBS 116435</strain>
    </source>
</reference>
<feature type="region of interest" description="Disordered" evidence="1">
    <location>
        <begin position="579"/>
        <end position="672"/>
    </location>
</feature>
<dbReference type="EMBL" id="MU003776">
    <property type="protein sequence ID" value="KAF2723438.1"/>
    <property type="molecule type" value="Genomic_DNA"/>
</dbReference>
<comment type="caution">
    <text evidence="3">The sequence shown here is derived from an EMBL/GenBank/DDBJ whole genome shotgun (WGS) entry which is preliminary data.</text>
</comment>
<feature type="domain" description="CUE" evidence="2">
    <location>
        <begin position="324"/>
        <end position="367"/>
    </location>
</feature>
<evidence type="ECO:0000259" key="2">
    <source>
        <dbReference type="PROSITE" id="PS51140"/>
    </source>
</evidence>
<dbReference type="OrthoDB" id="5577209at2759"/>
<feature type="compositionally biased region" description="Basic residues" evidence="1">
    <location>
        <begin position="652"/>
        <end position="666"/>
    </location>
</feature>
<sequence length="672" mass="73939">MAKPSLPPLAPVPPANIRVDISLPEWEAYLDAWIVLAEAYTILPAQQLQVSIDATSNYLFSFYRELSNAGQEDKLSNSPKSEVLKKVNFRLARRLMLELDAVQPLLSWEFLAAFCHSYGRSLILSRLMSSLWKSYPQQLESVLQPMKNDLTRSLDRAEVLPILKHLSELCTLMRLSTNIASFFTVGSDFLDALITAYSSTQNVEYRKQSATIVCLGLLALNETDSRNISLLSDHLYTLKAQSKGSESLLADVVTNTPLTIRLRRELSGKAADRLFKLLDELETFRSSAVARPRPQRRRVATNNNRNSDKTATDVSGIMGDVHIHKMSLVTQIQDLFPDLGAGFVLKLLGEYAEDVEQVTAHLLDDSLPPHLQAADRREEAPVFDTSRQAHVDHLAPSSTPPPWQEPFFPERRNIFDNDELDRLDLDTRHLHIGKKETITSAGSGNKAAILSALAAFDSDDDERDDTYDAEDVGGTVDNTGPEHDAEAASSKPHPSQHDLDVALFPTWKSSPELFGRTFDVRRGQARMALKRETGLTDEAIEGWALMLQRDSRRLQRLEGDAAAGGKAGYDGRQEVFERTAWRGDSSNANTEGEESDVGGGRGGLGGGRGRGRGGRGRGRGGGRGGSGNVAGPSGDASTVQAQRRKEQSKGSRANHNRRDQRAKKMARGGFAG</sequence>
<dbReference type="SMART" id="SM00546">
    <property type="entry name" value="CUE"/>
    <property type="match status" value="1"/>
</dbReference>
<evidence type="ECO:0000313" key="3">
    <source>
        <dbReference type="EMBL" id="KAF2723438.1"/>
    </source>
</evidence>
<keyword evidence="4" id="KW-1185">Reference proteome</keyword>
<feature type="compositionally biased region" description="Acidic residues" evidence="1">
    <location>
        <begin position="459"/>
        <end position="471"/>
    </location>
</feature>
<dbReference type="SUPFAM" id="SSF46934">
    <property type="entry name" value="UBA-like"/>
    <property type="match status" value="1"/>
</dbReference>
<dbReference type="AlphaFoldDB" id="A0A9P4QA54"/>
<gene>
    <name evidence="3" type="ORF">K431DRAFT_282899</name>
</gene>
<dbReference type="InterPro" id="IPR052586">
    <property type="entry name" value="ASCC2"/>
</dbReference>